<keyword evidence="2" id="KW-1185">Reference proteome</keyword>
<name>A0ACC2R564_9NEOP</name>
<evidence type="ECO:0000313" key="1">
    <source>
        <dbReference type="EMBL" id="KAJ8730698.1"/>
    </source>
</evidence>
<evidence type="ECO:0000313" key="2">
    <source>
        <dbReference type="Proteomes" id="UP001231649"/>
    </source>
</evidence>
<accession>A0ACC2R564</accession>
<dbReference type="EMBL" id="CM056788">
    <property type="protein sequence ID" value="KAJ8730698.1"/>
    <property type="molecule type" value="Genomic_DNA"/>
</dbReference>
<protein>
    <submittedName>
        <fullName evidence="1">Uncharacterized protein</fullName>
    </submittedName>
</protein>
<dbReference type="Proteomes" id="UP001231649">
    <property type="component" value="Chromosome 12"/>
</dbReference>
<comment type="caution">
    <text evidence="1">The sequence shown here is derived from an EMBL/GenBank/DDBJ whole genome shotgun (WGS) entry which is preliminary data.</text>
</comment>
<reference evidence="1" key="1">
    <citation type="submission" date="2023-03" db="EMBL/GenBank/DDBJ databases">
        <title>Chromosome-level genomes of two armyworms, Mythimna separata and Mythimna loreyi, provide insights into the biosynthesis and reception of sex pheromones.</title>
        <authorList>
            <person name="Zhao H."/>
        </authorList>
    </citation>
    <scope>NUCLEOTIDE SEQUENCE</scope>
    <source>
        <strain evidence="1">BeijingLab</strain>
    </source>
</reference>
<proteinExistence type="predicted"/>
<organism evidence="1 2">
    <name type="scientific">Mythimna loreyi</name>
    <dbReference type="NCBI Taxonomy" id="667449"/>
    <lineage>
        <taxon>Eukaryota</taxon>
        <taxon>Metazoa</taxon>
        <taxon>Ecdysozoa</taxon>
        <taxon>Arthropoda</taxon>
        <taxon>Hexapoda</taxon>
        <taxon>Insecta</taxon>
        <taxon>Pterygota</taxon>
        <taxon>Neoptera</taxon>
        <taxon>Endopterygota</taxon>
        <taxon>Lepidoptera</taxon>
        <taxon>Glossata</taxon>
        <taxon>Ditrysia</taxon>
        <taxon>Noctuoidea</taxon>
        <taxon>Noctuidae</taxon>
        <taxon>Noctuinae</taxon>
        <taxon>Hadenini</taxon>
        <taxon>Mythimna</taxon>
    </lineage>
</organism>
<gene>
    <name evidence="1" type="ORF">PYW08_002111</name>
</gene>
<sequence length="555" mass="63634">MIMVPNLNLLHVICFALLFDLCVRTHAELFTAIAEVEHLLETHKRIIDDLDFYIDKEEKRLSTLKRHLNLYKREHEKAMEDIPNYLGNPINAFTLIKRLTTDLDHIEDSIKIGTEYIKNITMNHEDVKYPALEDLTGAAQALTRLQETYHLEVKDLSEGLLNGVAYSSPMSAGDCYELGRALYNEKDFTNARDWMKEALRKLKEENVPYAFTEVDVLEYISFSYYLLGDTRSALEWTQKLLAVDPKHSRAKGNVPHYQKSIAEEELRLRKQRRGETGEEPPEEKPAELSAYAKERKAYEALCRGEVDIPLAMSKRLTCRYMTENHPFLRLAPIKMEMMYLNPDIVMFHDVISDGEIEMVKRMASPRFRRAVVHDPKTGELVPAHYRISKSSWLKDSESEAIARISRRVSHMTGLSMDTAEELQVVNYGIGGHYEPHFDFARKRENAFSKQGGNRIATVLFYMSDVAQGGATVFTELGLSVFPVKRAAAFWLNLHPSGEGDISTRHAACPVLQGSKWVSNKWLHQSGQELLKPCNLEYQDESMIRPIPRPVPKTSR</sequence>